<comment type="function">
    <text evidence="1">Component of the Mediator complex, a coactivator involved in the regulated transcription of nearly all RNA polymerase II-dependent genes. Mediator functions as a bridge to convey information from gene-specific regulatory proteins to the basal RNA polymerase II transcription machinery. Mediator is recruited to promoters by direct interactions with regulatory proteins and serves as a scaffold for the assembly of a functional preinitiation complex with RNA polymerase II and the general transcription factors.</text>
</comment>
<evidence type="ECO:0000313" key="3">
    <source>
        <dbReference type="EMBL" id="KAG5927153.1"/>
    </source>
</evidence>
<evidence type="ECO:0000256" key="2">
    <source>
        <dbReference type="SAM" id="MobiDB-lite"/>
    </source>
</evidence>
<evidence type="ECO:0000313" key="4">
    <source>
        <dbReference type="Proteomes" id="UP000811619"/>
    </source>
</evidence>
<proteinExistence type="inferred from homology"/>
<comment type="caution">
    <text evidence="3">The sequence shown here is derived from an EMBL/GenBank/DDBJ whole genome shotgun (WGS) entry which is preliminary data.</text>
</comment>
<keyword evidence="1" id="KW-0804">Transcription</keyword>
<dbReference type="GO" id="GO:0016592">
    <property type="term" value="C:mediator complex"/>
    <property type="evidence" value="ECO:0007669"/>
    <property type="project" value="InterPro"/>
</dbReference>
<dbReference type="Pfam" id="PF10156">
    <property type="entry name" value="Med17"/>
    <property type="match status" value="1"/>
</dbReference>
<feature type="region of interest" description="Disordered" evidence="2">
    <location>
        <begin position="39"/>
        <end position="86"/>
    </location>
</feature>
<comment type="similarity">
    <text evidence="1">Belongs to the Mediator complex subunit 17 family.</text>
</comment>
<feature type="non-terminal residue" evidence="3">
    <location>
        <position position="95"/>
    </location>
</feature>
<keyword evidence="1" id="KW-0010">Activator</keyword>
<keyword evidence="4" id="KW-1185">Reference proteome</keyword>
<accession>A0A8K0J8G4</accession>
<protein>
    <recommendedName>
        <fullName evidence="1">Mediator of RNA polymerase II transcription subunit 17</fullName>
    </recommendedName>
    <alternativeName>
        <fullName evidence="1">Mediator complex subunit 17</fullName>
    </alternativeName>
</protein>
<name>A0A8K0J8G4_9HYPO</name>
<comment type="subcellular location">
    <subcellularLocation>
        <location evidence="1">Nucleus</location>
    </subcellularLocation>
</comment>
<gene>
    <name evidence="1" type="primary">MED17</name>
    <name evidence="3" type="ORF">E4U42_002564</name>
</gene>
<dbReference type="GO" id="GO:0003712">
    <property type="term" value="F:transcription coregulator activity"/>
    <property type="evidence" value="ECO:0007669"/>
    <property type="project" value="InterPro"/>
</dbReference>
<feature type="compositionally biased region" description="Acidic residues" evidence="2">
    <location>
        <begin position="61"/>
        <end position="79"/>
    </location>
</feature>
<keyword evidence="1" id="KW-0805">Transcription regulation</keyword>
<sequence length="95" mass="10415">MTSADDPPLSLRPFPVADRAPKNLAEFIARVNTQPGGFRAVTEEKLRDEIRSRENTAAADSDPDDVDMSDAGHEEDPDSQDPGLARIEVLKNIEL</sequence>
<feature type="compositionally biased region" description="Basic and acidic residues" evidence="2">
    <location>
        <begin position="41"/>
        <end position="54"/>
    </location>
</feature>
<evidence type="ECO:0000256" key="1">
    <source>
        <dbReference type="RuleBase" id="RU364140"/>
    </source>
</evidence>
<dbReference type="EMBL" id="SRPY01000204">
    <property type="protein sequence ID" value="KAG5927153.1"/>
    <property type="molecule type" value="Genomic_DNA"/>
</dbReference>
<dbReference type="Proteomes" id="UP000811619">
    <property type="component" value="Unassembled WGS sequence"/>
</dbReference>
<dbReference type="AlphaFoldDB" id="A0A8K0J8G4"/>
<organism evidence="3 4">
    <name type="scientific">Claviceps africana</name>
    <dbReference type="NCBI Taxonomy" id="83212"/>
    <lineage>
        <taxon>Eukaryota</taxon>
        <taxon>Fungi</taxon>
        <taxon>Dikarya</taxon>
        <taxon>Ascomycota</taxon>
        <taxon>Pezizomycotina</taxon>
        <taxon>Sordariomycetes</taxon>
        <taxon>Hypocreomycetidae</taxon>
        <taxon>Hypocreales</taxon>
        <taxon>Clavicipitaceae</taxon>
        <taxon>Claviceps</taxon>
    </lineage>
</organism>
<dbReference type="GO" id="GO:0006357">
    <property type="term" value="P:regulation of transcription by RNA polymerase II"/>
    <property type="evidence" value="ECO:0007669"/>
    <property type="project" value="InterPro"/>
</dbReference>
<dbReference type="InterPro" id="IPR019313">
    <property type="entry name" value="Mediator_Med17"/>
</dbReference>
<reference evidence="3" key="1">
    <citation type="journal article" date="2020" name="bioRxiv">
        <title>Whole genome comparisons of ergot fungi reveals the divergence and evolution of species within the genus Claviceps are the result of varying mechanisms driving genome evolution and host range expansion.</title>
        <authorList>
            <person name="Wyka S.A."/>
            <person name="Mondo S.J."/>
            <person name="Liu M."/>
            <person name="Dettman J."/>
            <person name="Nalam V."/>
            <person name="Broders K.D."/>
        </authorList>
    </citation>
    <scope>NUCLEOTIDE SEQUENCE</scope>
    <source>
        <strain evidence="3">CCC 489</strain>
    </source>
</reference>
<dbReference type="OrthoDB" id="5319830at2759"/>
<comment type="subunit">
    <text evidence="1">Component of the Mediator complex.</text>
</comment>
<keyword evidence="1" id="KW-0539">Nucleus</keyword>